<dbReference type="GO" id="GO:0008126">
    <property type="term" value="F:acetylesterase activity"/>
    <property type="evidence" value="ECO:0007669"/>
    <property type="project" value="TreeGrafter"/>
</dbReference>
<protein>
    <recommendedName>
        <fullName evidence="2">Serine aminopeptidase S33 domain-containing protein</fullName>
    </recommendedName>
</protein>
<name>A0AAD5QTH2_PARTN</name>
<comment type="similarity">
    <text evidence="1">Belongs to the AB hydrolase superfamily. AB hydrolase 4 family.</text>
</comment>
<dbReference type="InterPro" id="IPR050960">
    <property type="entry name" value="AB_hydrolase_4_sf"/>
</dbReference>
<evidence type="ECO:0000259" key="2">
    <source>
        <dbReference type="Pfam" id="PF12146"/>
    </source>
</evidence>
<feature type="domain" description="Serine aminopeptidase S33" evidence="2">
    <location>
        <begin position="131"/>
        <end position="255"/>
    </location>
</feature>
<evidence type="ECO:0000313" key="3">
    <source>
        <dbReference type="EMBL" id="KAJ1358526.1"/>
    </source>
</evidence>
<gene>
    <name evidence="3" type="ORF">KIN20_016970</name>
</gene>
<dbReference type="Pfam" id="PF12146">
    <property type="entry name" value="Hydrolase_4"/>
    <property type="match status" value="1"/>
</dbReference>
<dbReference type="EMBL" id="JAHQIW010003392">
    <property type="protein sequence ID" value="KAJ1358526.1"/>
    <property type="molecule type" value="Genomic_DNA"/>
</dbReference>
<evidence type="ECO:0000256" key="1">
    <source>
        <dbReference type="ARBA" id="ARBA00010884"/>
    </source>
</evidence>
<dbReference type="PANTHER" id="PTHR10794">
    <property type="entry name" value="ABHYDROLASE DOMAIN-CONTAINING PROTEIN"/>
    <property type="match status" value="1"/>
</dbReference>
<dbReference type="GO" id="GO:0051793">
    <property type="term" value="P:medium-chain fatty acid catabolic process"/>
    <property type="evidence" value="ECO:0007669"/>
    <property type="project" value="TreeGrafter"/>
</dbReference>
<dbReference type="InterPro" id="IPR029058">
    <property type="entry name" value="AB_hydrolase_fold"/>
</dbReference>
<comment type="caution">
    <text evidence="3">The sequence shown here is derived from an EMBL/GenBank/DDBJ whole genome shotgun (WGS) entry which is preliminary data.</text>
</comment>
<organism evidence="3 4">
    <name type="scientific">Parelaphostrongylus tenuis</name>
    <name type="common">Meningeal worm</name>
    <dbReference type="NCBI Taxonomy" id="148309"/>
    <lineage>
        <taxon>Eukaryota</taxon>
        <taxon>Metazoa</taxon>
        <taxon>Ecdysozoa</taxon>
        <taxon>Nematoda</taxon>
        <taxon>Chromadorea</taxon>
        <taxon>Rhabditida</taxon>
        <taxon>Rhabditina</taxon>
        <taxon>Rhabditomorpha</taxon>
        <taxon>Strongyloidea</taxon>
        <taxon>Metastrongylidae</taxon>
        <taxon>Parelaphostrongylus</taxon>
    </lineage>
</organism>
<dbReference type="InterPro" id="IPR022742">
    <property type="entry name" value="Hydrolase_4"/>
</dbReference>
<sequence>MLAVIGSVVVVVAVPASLWLYSRLTAQKPKAFGKRDGRLLKRVENHLPILKKVYFPPWWCPFGDVQTIVSGAFRRCPQLPFVREVIEFADGGALGIDWLHPPDCGDDAPIIFFVPGVIGSTLDCPYILYPAREICARRWRTVVYNPRGRGGVHLRNTITYNSARDDDLAEVIRRISRRYPEAKIIGCGFSAGGMLLFNYLASCTSESAILSGALVVSPPYDLSSTSNSLEKCFAKHTYNRQITKKLVAFAESHRELFENHDAMDIDHVLNSATIREYDARFTAPLSWLRVC</sequence>
<keyword evidence="4" id="KW-1185">Reference proteome</keyword>
<dbReference type="Proteomes" id="UP001196413">
    <property type="component" value="Unassembled WGS sequence"/>
</dbReference>
<dbReference type="AlphaFoldDB" id="A0AAD5QTH2"/>
<dbReference type="InterPro" id="IPR012020">
    <property type="entry name" value="ABHD4"/>
</dbReference>
<dbReference type="Gene3D" id="3.40.50.1820">
    <property type="entry name" value="alpha/beta hydrolase"/>
    <property type="match status" value="1"/>
</dbReference>
<dbReference type="GO" id="GO:0047372">
    <property type="term" value="F:monoacylglycerol lipase activity"/>
    <property type="evidence" value="ECO:0007669"/>
    <property type="project" value="TreeGrafter"/>
</dbReference>
<evidence type="ECO:0000313" key="4">
    <source>
        <dbReference type="Proteomes" id="UP001196413"/>
    </source>
</evidence>
<dbReference type="PIRSF" id="PIRSF005211">
    <property type="entry name" value="Ab_hydro_YheT"/>
    <property type="match status" value="1"/>
</dbReference>
<dbReference type="PANTHER" id="PTHR10794:SF63">
    <property type="entry name" value="ALPHA_BETA HYDROLASE 1, ISOFORM A"/>
    <property type="match status" value="1"/>
</dbReference>
<reference evidence="3" key="1">
    <citation type="submission" date="2021-06" db="EMBL/GenBank/DDBJ databases">
        <title>Parelaphostrongylus tenuis whole genome reference sequence.</title>
        <authorList>
            <person name="Garwood T.J."/>
            <person name="Larsen P.A."/>
            <person name="Fountain-Jones N.M."/>
            <person name="Garbe J.R."/>
            <person name="Macchietto M.G."/>
            <person name="Kania S.A."/>
            <person name="Gerhold R.W."/>
            <person name="Richards J.E."/>
            <person name="Wolf T.M."/>
        </authorList>
    </citation>
    <scope>NUCLEOTIDE SEQUENCE</scope>
    <source>
        <strain evidence="3">MNPRO001-30</strain>
        <tissue evidence="3">Meninges</tissue>
    </source>
</reference>
<proteinExistence type="inferred from homology"/>
<dbReference type="GO" id="GO:0051792">
    <property type="term" value="P:medium-chain fatty acid biosynthetic process"/>
    <property type="evidence" value="ECO:0007669"/>
    <property type="project" value="TreeGrafter"/>
</dbReference>
<accession>A0AAD5QTH2</accession>
<dbReference type="SUPFAM" id="SSF53474">
    <property type="entry name" value="alpha/beta-Hydrolases"/>
    <property type="match status" value="1"/>
</dbReference>